<dbReference type="Proteomes" id="UP000196435">
    <property type="component" value="Unassembled WGS sequence"/>
</dbReference>
<dbReference type="EMBL" id="FTLG01000233">
    <property type="protein sequence ID" value="SIP74830.1"/>
    <property type="molecule type" value="Genomic_DNA"/>
</dbReference>
<evidence type="ECO:0000313" key="2">
    <source>
        <dbReference type="Proteomes" id="UP000196435"/>
    </source>
</evidence>
<gene>
    <name evidence="1" type="ORF">XIS1_870002</name>
</gene>
<sequence>MKIGKWQPMLSLKKSRSPLNHCGQSIVMWESTDAMATVETL</sequence>
<reference evidence="2" key="1">
    <citation type="submission" date="2016-12" db="EMBL/GenBank/DDBJ databases">
        <authorList>
            <person name="Gaudriault S."/>
        </authorList>
    </citation>
    <scope>NUCLEOTIDE SEQUENCE [LARGE SCALE GENOMIC DNA]</scope>
    <source>
        <strain evidence="2">HGB1681 (deposited as PTA-6826 in the American Type Culture Collection)</strain>
    </source>
</reference>
<name>A0A1N6N181_9GAMM</name>
<evidence type="ECO:0000313" key="1">
    <source>
        <dbReference type="EMBL" id="SIP74830.1"/>
    </source>
</evidence>
<proteinExistence type="predicted"/>
<protein>
    <submittedName>
        <fullName evidence="1">Uncharacterized protein</fullName>
    </submittedName>
</protein>
<organism evidence="1 2">
    <name type="scientific">Xenorhabdus innexi</name>
    <dbReference type="NCBI Taxonomy" id="290109"/>
    <lineage>
        <taxon>Bacteria</taxon>
        <taxon>Pseudomonadati</taxon>
        <taxon>Pseudomonadota</taxon>
        <taxon>Gammaproteobacteria</taxon>
        <taxon>Enterobacterales</taxon>
        <taxon>Morganellaceae</taxon>
        <taxon>Xenorhabdus</taxon>
    </lineage>
</organism>
<accession>A0A1N6N181</accession>
<dbReference type="AlphaFoldDB" id="A0A1N6N181"/>